<dbReference type="PROSITE" id="PS50893">
    <property type="entry name" value="ABC_TRANSPORTER_2"/>
    <property type="match status" value="1"/>
</dbReference>
<dbReference type="AlphaFoldDB" id="A0A4R1BQR0"/>
<dbReference type="InterPro" id="IPR017871">
    <property type="entry name" value="ABC_transporter-like_CS"/>
</dbReference>
<dbReference type="CDD" id="cd03219">
    <property type="entry name" value="ABC_Mj1267_LivG_branched"/>
    <property type="match status" value="1"/>
</dbReference>
<gene>
    <name evidence="5" type="ORF">E0L93_03670</name>
</gene>
<evidence type="ECO:0000256" key="3">
    <source>
        <dbReference type="ARBA" id="ARBA00022840"/>
    </source>
</evidence>
<dbReference type="PROSITE" id="PS00211">
    <property type="entry name" value="ABC_TRANSPORTER_1"/>
    <property type="match status" value="1"/>
</dbReference>
<dbReference type="InterPro" id="IPR003593">
    <property type="entry name" value="AAA+_ATPase"/>
</dbReference>
<evidence type="ECO:0000256" key="2">
    <source>
        <dbReference type="ARBA" id="ARBA00022741"/>
    </source>
</evidence>
<evidence type="ECO:0000313" key="5">
    <source>
        <dbReference type="EMBL" id="TCJ20054.1"/>
    </source>
</evidence>
<evidence type="ECO:0000259" key="4">
    <source>
        <dbReference type="PROSITE" id="PS50893"/>
    </source>
</evidence>
<reference evidence="5 6" key="1">
    <citation type="submission" date="2019-03" db="EMBL/GenBank/DDBJ databases">
        <title>Whole genome sequence of a novel Rubrobacter taiwanensis strain, isolated from Yellowstone National Park.</title>
        <authorList>
            <person name="Freed S."/>
            <person name="Ramaley R.F."/>
            <person name="Kyndt J.A."/>
        </authorList>
    </citation>
    <scope>NUCLEOTIDE SEQUENCE [LARGE SCALE GENOMIC DNA]</scope>
    <source>
        <strain evidence="5 6">Yellowstone</strain>
    </source>
</reference>
<accession>A0A4R1BQR0</accession>
<dbReference type="PANTHER" id="PTHR45772">
    <property type="entry name" value="CONSERVED COMPONENT OF ABC TRANSPORTER FOR NATURAL AMINO ACIDS-RELATED"/>
    <property type="match status" value="1"/>
</dbReference>
<comment type="caution">
    <text evidence="5">The sequence shown here is derived from an EMBL/GenBank/DDBJ whole genome shotgun (WGS) entry which is preliminary data.</text>
</comment>
<dbReference type="Pfam" id="PF00005">
    <property type="entry name" value="ABC_tran"/>
    <property type="match status" value="1"/>
</dbReference>
<dbReference type="GO" id="GO:0005524">
    <property type="term" value="F:ATP binding"/>
    <property type="evidence" value="ECO:0007669"/>
    <property type="project" value="UniProtKB-KW"/>
</dbReference>
<keyword evidence="3 5" id="KW-0067">ATP-binding</keyword>
<dbReference type="InterPro" id="IPR003439">
    <property type="entry name" value="ABC_transporter-like_ATP-bd"/>
</dbReference>
<dbReference type="Proteomes" id="UP000295244">
    <property type="component" value="Unassembled WGS sequence"/>
</dbReference>
<dbReference type="GO" id="GO:0005886">
    <property type="term" value="C:plasma membrane"/>
    <property type="evidence" value="ECO:0007669"/>
    <property type="project" value="TreeGrafter"/>
</dbReference>
<dbReference type="OrthoDB" id="9805514at2"/>
<feature type="domain" description="ABC transporter" evidence="4">
    <location>
        <begin position="11"/>
        <end position="258"/>
    </location>
</feature>
<organism evidence="5 6">
    <name type="scientific">Rubrobacter taiwanensis</name>
    <dbReference type="NCBI Taxonomy" id="185139"/>
    <lineage>
        <taxon>Bacteria</taxon>
        <taxon>Bacillati</taxon>
        <taxon>Actinomycetota</taxon>
        <taxon>Rubrobacteria</taxon>
        <taxon>Rubrobacterales</taxon>
        <taxon>Rubrobacteraceae</taxon>
        <taxon>Rubrobacter</taxon>
    </lineage>
</organism>
<evidence type="ECO:0000256" key="1">
    <source>
        <dbReference type="ARBA" id="ARBA00022448"/>
    </source>
</evidence>
<dbReference type="SUPFAM" id="SSF52540">
    <property type="entry name" value="P-loop containing nucleoside triphosphate hydrolases"/>
    <property type="match status" value="1"/>
</dbReference>
<dbReference type="GO" id="GO:0016887">
    <property type="term" value="F:ATP hydrolysis activity"/>
    <property type="evidence" value="ECO:0007669"/>
    <property type="project" value="InterPro"/>
</dbReference>
<dbReference type="SMART" id="SM00382">
    <property type="entry name" value="AAA"/>
    <property type="match status" value="1"/>
</dbReference>
<dbReference type="FunFam" id="3.40.50.300:FF:000421">
    <property type="entry name" value="Branched-chain amino acid ABC transporter ATP-binding protein"/>
    <property type="match status" value="1"/>
</dbReference>
<dbReference type="PANTHER" id="PTHR45772:SF9">
    <property type="entry name" value="CONSERVED COMPONENT OF ABC TRANSPORTER FOR NATURAL AMINO ACIDS"/>
    <property type="match status" value="1"/>
</dbReference>
<sequence length="279" mass="30745">MDSKPDSQPILEVGDVHLSFGGLKAVDGATLEVEPGKITALIGPNGAGKTTLFNIITGFYRPHRGRIIFDGEDITGKRPHAIAKRGLVRTFQLTRALSKMTVLENMMIAAQDQTGEKMFAAWVVPWAIRRQEKENRRRALELLELFNLIDKKDEYAARLSGGQKKLLELARALMMRPKMILLDEPMAGVNPTLGARLLEHVQELRNEGMTFVLVEHDMDVVMRVSEQVIVMADGKVITQGTADEVRRNQQVIDAYLGSGGGAVDEAIDEVLGGERSSDG</sequence>
<keyword evidence="6" id="KW-1185">Reference proteome</keyword>
<keyword evidence="2" id="KW-0547">Nucleotide-binding</keyword>
<name>A0A4R1BQR0_9ACTN</name>
<dbReference type="Pfam" id="PF12399">
    <property type="entry name" value="BCA_ABC_TP_C"/>
    <property type="match status" value="1"/>
</dbReference>
<dbReference type="InterPro" id="IPR032823">
    <property type="entry name" value="BCA_ABC_TP_C"/>
</dbReference>
<dbReference type="InterPro" id="IPR027417">
    <property type="entry name" value="P-loop_NTPase"/>
</dbReference>
<dbReference type="Gene3D" id="3.40.50.300">
    <property type="entry name" value="P-loop containing nucleotide triphosphate hydrolases"/>
    <property type="match status" value="1"/>
</dbReference>
<dbReference type="InterPro" id="IPR051120">
    <property type="entry name" value="ABC_AA/LPS_Transport"/>
</dbReference>
<proteinExistence type="predicted"/>
<protein>
    <submittedName>
        <fullName evidence="5">ABC transporter ATP-binding protein</fullName>
    </submittedName>
</protein>
<keyword evidence="1" id="KW-0813">Transport</keyword>
<dbReference type="EMBL" id="SKBU01000006">
    <property type="protein sequence ID" value="TCJ20054.1"/>
    <property type="molecule type" value="Genomic_DNA"/>
</dbReference>
<evidence type="ECO:0000313" key="6">
    <source>
        <dbReference type="Proteomes" id="UP000295244"/>
    </source>
</evidence>